<evidence type="ECO:0000256" key="5">
    <source>
        <dbReference type="ARBA" id="ARBA00022840"/>
    </source>
</evidence>
<keyword evidence="2 10" id="KW-0547">Nucleotide-binding</keyword>
<evidence type="ECO:0000256" key="9">
    <source>
        <dbReference type="ARBA" id="ARBA00048988"/>
    </source>
</evidence>
<comment type="catalytic activity">
    <reaction evidence="9">
        <text>ATP + H2O = ADP + phosphate + H(+)</text>
        <dbReference type="Rhea" id="RHEA:13065"/>
        <dbReference type="ChEBI" id="CHEBI:15377"/>
        <dbReference type="ChEBI" id="CHEBI:15378"/>
        <dbReference type="ChEBI" id="CHEBI:30616"/>
        <dbReference type="ChEBI" id="CHEBI:43474"/>
        <dbReference type="ChEBI" id="CHEBI:456216"/>
        <dbReference type="EC" id="5.6.2.4"/>
    </reaction>
</comment>
<dbReference type="Pfam" id="PF00580">
    <property type="entry name" value="UvrD-helicase"/>
    <property type="match status" value="1"/>
</dbReference>
<comment type="caution">
    <text evidence="13">The sequence shown here is derived from an EMBL/GenBank/DDBJ whole genome shotgun (WGS) entry which is preliminary data.</text>
</comment>
<dbReference type="Pfam" id="PF13361">
    <property type="entry name" value="UvrD_C"/>
    <property type="match status" value="1"/>
</dbReference>
<keyword evidence="6" id="KW-0413">Isomerase</keyword>
<feature type="binding site" evidence="10">
    <location>
        <begin position="52"/>
        <end position="59"/>
    </location>
    <ligand>
        <name>ATP</name>
        <dbReference type="ChEBI" id="CHEBI:30616"/>
    </ligand>
</feature>
<dbReference type="PANTHER" id="PTHR11070">
    <property type="entry name" value="UVRD / RECB / PCRA DNA HELICASE FAMILY MEMBER"/>
    <property type="match status" value="1"/>
</dbReference>
<evidence type="ECO:0000256" key="8">
    <source>
        <dbReference type="ARBA" id="ARBA00034808"/>
    </source>
</evidence>
<dbReference type="AlphaFoldDB" id="A0A932G1T6"/>
<keyword evidence="4 10" id="KW-0347">Helicase</keyword>
<accession>A0A932G1T6</accession>
<dbReference type="GO" id="GO:0000725">
    <property type="term" value="P:recombinational repair"/>
    <property type="evidence" value="ECO:0007669"/>
    <property type="project" value="TreeGrafter"/>
</dbReference>
<proteinExistence type="inferred from homology"/>
<dbReference type="PROSITE" id="PS51198">
    <property type="entry name" value="UVRD_HELICASE_ATP_BIND"/>
    <property type="match status" value="1"/>
</dbReference>
<reference evidence="13" key="1">
    <citation type="submission" date="2020-07" db="EMBL/GenBank/DDBJ databases">
        <title>Huge and variable diversity of episymbiotic CPR bacteria and DPANN archaea in groundwater ecosystems.</title>
        <authorList>
            <person name="He C.Y."/>
            <person name="Keren R."/>
            <person name="Whittaker M."/>
            <person name="Farag I.F."/>
            <person name="Doudna J."/>
            <person name="Cate J.H.D."/>
            <person name="Banfield J.F."/>
        </authorList>
    </citation>
    <scope>NUCLEOTIDE SEQUENCE</scope>
    <source>
        <strain evidence="13">NC_groundwater_672_Ag_B-0.1um_62_36</strain>
    </source>
</reference>
<protein>
    <recommendedName>
        <fullName evidence="8">DNA 3'-5' helicase</fullName>
        <ecNumber evidence="8">5.6.2.4</ecNumber>
    </recommendedName>
</protein>
<evidence type="ECO:0000313" key="13">
    <source>
        <dbReference type="EMBL" id="MBI2877600.1"/>
    </source>
</evidence>
<evidence type="ECO:0000256" key="6">
    <source>
        <dbReference type="ARBA" id="ARBA00023235"/>
    </source>
</evidence>
<evidence type="ECO:0000256" key="3">
    <source>
        <dbReference type="ARBA" id="ARBA00022801"/>
    </source>
</evidence>
<organism evidence="13 14">
    <name type="scientific">Tectimicrobiota bacterium</name>
    <dbReference type="NCBI Taxonomy" id="2528274"/>
    <lineage>
        <taxon>Bacteria</taxon>
        <taxon>Pseudomonadati</taxon>
        <taxon>Nitrospinota/Tectimicrobiota group</taxon>
        <taxon>Candidatus Tectimicrobiota</taxon>
    </lineage>
</organism>
<evidence type="ECO:0000259" key="11">
    <source>
        <dbReference type="PROSITE" id="PS51198"/>
    </source>
</evidence>
<keyword evidence="5 10" id="KW-0067">ATP-binding</keyword>
<dbReference type="InterPro" id="IPR027417">
    <property type="entry name" value="P-loop_NTPase"/>
</dbReference>
<evidence type="ECO:0000259" key="12">
    <source>
        <dbReference type="PROSITE" id="PS51217"/>
    </source>
</evidence>
<dbReference type="PANTHER" id="PTHR11070:SF3">
    <property type="entry name" value="DNA 3'-5' HELICASE"/>
    <property type="match status" value="1"/>
</dbReference>
<dbReference type="InterPro" id="IPR014016">
    <property type="entry name" value="UvrD-like_ATP-bd"/>
</dbReference>
<dbReference type="GO" id="GO:0016787">
    <property type="term" value="F:hydrolase activity"/>
    <property type="evidence" value="ECO:0007669"/>
    <property type="project" value="UniProtKB-UniRule"/>
</dbReference>
<evidence type="ECO:0000313" key="14">
    <source>
        <dbReference type="Proteomes" id="UP000769766"/>
    </source>
</evidence>
<dbReference type="EC" id="5.6.2.4" evidence="8"/>
<dbReference type="GO" id="GO:0005829">
    <property type="term" value="C:cytosol"/>
    <property type="evidence" value="ECO:0007669"/>
    <property type="project" value="TreeGrafter"/>
</dbReference>
<evidence type="ECO:0000256" key="7">
    <source>
        <dbReference type="ARBA" id="ARBA00034617"/>
    </source>
</evidence>
<name>A0A932G1T6_UNCTE</name>
<dbReference type="Gene3D" id="3.40.50.300">
    <property type="entry name" value="P-loop containing nucleotide triphosphate hydrolases"/>
    <property type="match status" value="2"/>
</dbReference>
<dbReference type="CDD" id="cd17932">
    <property type="entry name" value="DEXQc_UvrD"/>
    <property type="match status" value="1"/>
</dbReference>
<comment type="similarity">
    <text evidence="1">Belongs to the helicase family. UvrD subfamily.</text>
</comment>
<feature type="domain" description="UvrD-like helicase ATP-binding" evidence="11">
    <location>
        <begin position="31"/>
        <end position="315"/>
    </location>
</feature>
<dbReference type="Gene3D" id="1.10.486.10">
    <property type="entry name" value="PCRA, domain 4"/>
    <property type="match status" value="1"/>
</dbReference>
<dbReference type="InterPro" id="IPR013986">
    <property type="entry name" value="DExx_box_DNA_helicase_dom_sf"/>
</dbReference>
<dbReference type="Proteomes" id="UP000769766">
    <property type="component" value="Unassembled WGS sequence"/>
</dbReference>
<dbReference type="SUPFAM" id="SSF52540">
    <property type="entry name" value="P-loop containing nucleoside triphosphate hydrolases"/>
    <property type="match status" value="1"/>
</dbReference>
<evidence type="ECO:0000256" key="4">
    <source>
        <dbReference type="ARBA" id="ARBA00022806"/>
    </source>
</evidence>
<sequence>MTIPGSRQRYPLRKESPLVSPAPSFRIDYRNALNPAQYEAVTTLEGPLLVIAGAGSGKTHTLVYRVARLVEEGVSPGAILLLTFTRRAAQEMLRRAATLLDGRCEAVMGGTFHAFANLVLRRHAPRLGLSQNFTILDRSDAEDVINLLRTRLDLDKRERRFPKKGTILEIFSLAANRSSSVGQVLEEHYPHLLSDREDLLRLQEDCRAYKAQKSLLDYDDLLLQLKELLETHPEVAGRLSRTYRYIMVDEYQDTNRLQAEIVRLLAATHDNVMAVGDEAQSIYSFRGANFRNIMDFPTFFPGTRIVKIEENYRSTQPILDLCNAIIHQAKERYTKNLFTRKEWGTIPLLVEAENERYQSRFVAQKILELREEGVPLSQIAVLFRSSFHAFDLELELNRRGIPFVKRGGFKFVETAHVKDVLAHLRVLANPQDAVSWNRVLLLLEGVGPKASEAILTQVLGSPSVTGALEQFPVRAPVQVQLRRLAGLFAQISARRLRLVDQLEAVIRYYTPILQHLYRDDYPRRQKDLEHFVAIAERYRGLTALLTDMALEPPSDSVGDLLATEPEEGRLTLSTIHSAKGLEWHSVFVIWTVEGRFPPFYSLHNEDEIEEERRLMYVATTRARENLFVAYPINIFDRATGLVLGKPSRFLEDLPDQVLEPVVLVEEEAD</sequence>
<comment type="catalytic activity">
    <reaction evidence="7">
        <text>Couples ATP hydrolysis with the unwinding of duplex DNA by translocating in the 3'-5' direction.</text>
        <dbReference type="EC" id="5.6.2.4"/>
    </reaction>
</comment>
<dbReference type="GO" id="GO:0003677">
    <property type="term" value="F:DNA binding"/>
    <property type="evidence" value="ECO:0007669"/>
    <property type="project" value="InterPro"/>
</dbReference>
<dbReference type="GO" id="GO:0043138">
    <property type="term" value="F:3'-5' DNA helicase activity"/>
    <property type="evidence" value="ECO:0007669"/>
    <property type="project" value="UniProtKB-EC"/>
</dbReference>
<dbReference type="InterPro" id="IPR014017">
    <property type="entry name" value="DNA_helicase_UvrD-like_C"/>
</dbReference>
<evidence type="ECO:0000256" key="2">
    <source>
        <dbReference type="ARBA" id="ARBA00022741"/>
    </source>
</evidence>
<keyword evidence="3 10" id="KW-0378">Hydrolase</keyword>
<gene>
    <name evidence="13" type="ORF">HYY20_12035</name>
</gene>
<evidence type="ECO:0000256" key="1">
    <source>
        <dbReference type="ARBA" id="ARBA00009922"/>
    </source>
</evidence>
<dbReference type="Gene3D" id="1.10.10.160">
    <property type="match status" value="1"/>
</dbReference>
<dbReference type="InterPro" id="IPR000212">
    <property type="entry name" value="DNA_helicase_UvrD/REP"/>
</dbReference>
<dbReference type="PROSITE" id="PS51217">
    <property type="entry name" value="UVRD_HELICASE_CTER"/>
    <property type="match status" value="1"/>
</dbReference>
<dbReference type="EMBL" id="JACPRF010000370">
    <property type="protein sequence ID" value="MBI2877600.1"/>
    <property type="molecule type" value="Genomic_DNA"/>
</dbReference>
<feature type="domain" description="UvrD-like helicase C-terminal" evidence="12">
    <location>
        <begin position="316"/>
        <end position="580"/>
    </location>
</feature>
<dbReference type="GO" id="GO:0005524">
    <property type="term" value="F:ATP binding"/>
    <property type="evidence" value="ECO:0007669"/>
    <property type="project" value="UniProtKB-UniRule"/>
</dbReference>
<evidence type="ECO:0000256" key="10">
    <source>
        <dbReference type="PROSITE-ProRule" id="PRU00560"/>
    </source>
</evidence>